<dbReference type="EMBL" id="CM007656">
    <property type="protein sequence ID" value="ONI02521.1"/>
    <property type="molecule type" value="Genomic_DNA"/>
</dbReference>
<evidence type="ECO:0000256" key="1">
    <source>
        <dbReference type="SAM" id="MobiDB-lite"/>
    </source>
</evidence>
<sequence length="92" mass="10091">MNGFSLFAIWDFNGAPKKGLIILEAYLQQENLPMVGRGGTPALMRMPGQTVYSHLFTIVNVVERTPDVNSPSMVNRDTNNDASNSQKASLCC</sequence>
<feature type="region of interest" description="Disordered" evidence="1">
    <location>
        <begin position="67"/>
        <end position="92"/>
    </location>
</feature>
<dbReference type="Gramene" id="ONI02521">
    <property type="protein sequence ID" value="ONI02521"/>
    <property type="gene ID" value="PRUPE_6G203600"/>
</dbReference>
<protein>
    <submittedName>
        <fullName evidence="2">Uncharacterized protein</fullName>
    </submittedName>
</protein>
<gene>
    <name evidence="2" type="ORF">PRUPE_6G203600</name>
</gene>
<dbReference type="AlphaFoldDB" id="A0A251NT75"/>
<name>A0A251NT75_PRUPE</name>
<organism evidence="2 3">
    <name type="scientific">Prunus persica</name>
    <name type="common">Peach</name>
    <name type="synonym">Amygdalus persica</name>
    <dbReference type="NCBI Taxonomy" id="3760"/>
    <lineage>
        <taxon>Eukaryota</taxon>
        <taxon>Viridiplantae</taxon>
        <taxon>Streptophyta</taxon>
        <taxon>Embryophyta</taxon>
        <taxon>Tracheophyta</taxon>
        <taxon>Spermatophyta</taxon>
        <taxon>Magnoliopsida</taxon>
        <taxon>eudicotyledons</taxon>
        <taxon>Gunneridae</taxon>
        <taxon>Pentapetalae</taxon>
        <taxon>rosids</taxon>
        <taxon>fabids</taxon>
        <taxon>Rosales</taxon>
        <taxon>Rosaceae</taxon>
        <taxon>Amygdaloideae</taxon>
        <taxon>Amygdaleae</taxon>
        <taxon>Prunus</taxon>
    </lineage>
</organism>
<keyword evidence="3" id="KW-1185">Reference proteome</keyword>
<proteinExistence type="predicted"/>
<evidence type="ECO:0000313" key="3">
    <source>
        <dbReference type="Proteomes" id="UP000006882"/>
    </source>
</evidence>
<accession>A0A251NT75</accession>
<evidence type="ECO:0000313" key="2">
    <source>
        <dbReference type="EMBL" id="ONI02521.1"/>
    </source>
</evidence>
<reference evidence="2 3" key="1">
    <citation type="journal article" date="2013" name="Nat. Genet.">
        <title>The high-quality draft genome of peach (Prunus persica) identifies unique patterns of genetic diversity, domestication and genome evolution.</title>
        <authorList>
            <consortium name="International Peach Genome Initiative"/>
            <person name="Verde I."/>
            <person name="Abbott A.G."/>
            <person name="Scalabrin S."/>
            <person name="Jung S."/>
            <person name="Shu S."/>
            <person name="Marroni F."/>
            <person name="Zhebentyayeva T."/>
            <person name="Dettori M.T."/>
            <person name="Grimwood J."/>
            <person name="Cattonaro F."/>
            <person name="Zuccolo A."/>
            <person name="Rossini L."/>
            <person name="Jenkins J."/>
            <person name="Vendramin E."/>
            <person name="Meisel L.A."/>
            <person name="Decroocq V."/>
            <person name="Sosinski B."/>
            <person name="Prochnik S."/>
            <person name="Mitros T."/>
            <person name="Policriti A."/>
            <person name="Cipriani G."/>
            <person name="Dondini L."/>
            <person name="Ficklin S."/>
            <person name="Goodstein D.M."/>
            <person name="Xuan P."/>
            <person name="Del Fabbro C."/>
            <person name="Aramini V."/>
            <person name="Copetti D."/>
            <person name="Gonzalez S."/>
            <person name="Horner D.S."/>
            <person name="Falchi R."/>
            <person name="Lucas S."/>
            <person name="Mica E."/>
            <person name="Maldonado J."/>
            <person name="Lazzari B."/>
            <person name="Bielenberg D."/>
            <person name="Pirona R."/>
            <person name="Miculan M."/>
            <person name="Barakat A."/>
            <person name="Testolin R."/>
            <person name="Stella A."/>
            <person name="Tartarini S."/>
            <person name="Tonutti P."/>
            <person name="Arus P."/>
            <person name="Orellana A."/>
            <person name="Wells C."/>
            <person name="Main D."/>
            <person name="Vizzotto G."/>
            <person name="Silva H."/>
            <person name="Salamini F."/>
            <person name="Schmutz J."/>
            <person name="Morgante M."/>
            <person name="Rokhsar D.S."/>
        </authorList>
    </citation>
    <scope>NUCLEOTIDE SEQUENCE [LARGE SCALE GENOMIC DNA]</scope>
    <source>
        <strain evidence="3">cv. Nemared</strain>
    </source>
</reference>
<dbReference type="Proteomes" id="UP000006882">
    <property type="component" value="Chromosome G6"/>
</dbReference>